<dbReference type="InterPro" id="IPR003593">
    <property type="entry name" value="AAA+_ATPase"/>
</dbReference>
<dbReference type="FunFam" id="3.40.50.300:FF:000032">
    <property type="entry name" value="Export ABC transporter ATP-binding protein"/>
    <property type="match status" value="1"/>
</dbReference>
<evidence type="ECO:0000256" key="2">
    <source>
        <dbReference type="ARBA" id="ARBA00022741"/>
    </source>
</evidence>
<evidence type="ECO:0000313" key="6">
    <source>
        <dbReference type="EMBL" id="ARE88159.1"/>
    </source>
</evidence>
<dbReference type="GO" id="GO:0022857">
    <property type="term" value="F:transmembrane transporter activity"/>
    <property type="evidence" value="ECO:0007669"/>
    <property type="project" value="TreeGrafter"/>
</dbReference>
<dbReference type="AlphaFoldDB" id="A0AAC9RJC9"/>
<feature type="domain" description="ABC transporter" evidence="4">
    <location>
        <begin position="4"/>
        <end position="223"/>
    </location>
</feature>
<organism evidence="6 8">
    <name type="scientific">Clostridium formicaceticum</name>
    <dbReference type="NCBI Taxonomy" id="1497"/>
    <lineage>
        <taxon>Bacteria</taxon>
        <taxon>Bacillati</taxon>
        <taxon>Bacillota</taxon>
        <taxon>Clostridia</taxon>
        <taxon>Eubacteriales</taxon>
        <taxon>Clostridiaceae</taxon>
        <taxon>Clostridium</taxon>
    </lineage>
</organism>
<dbReference type="EMBL" id="CP020559">
    <property type="protein sequence ID" value="ARE88159.1"/>
    <property type="molecule type" value="Genomic_DNA"/>
</dbReference>
<dbReference type="Pfam" id="PF00005">
    <property type="entry name" value="ABC_tran"/>
    <property type="match status" value="1"/>
</dbReference>
<dbReference type="Gene3D" id="3.40.50.300">
    <property type="entry name" value="P-loop containing nucleotide triphosphate hydrolases"/>
    <property type="match status" value="1"/>
</dbReference>
<evidence type="ECO:0000313" key="5">
    <source>
        <dbReference type="EMBL" id="AOY77581.1"/>
    </source>
</evidence>
<dbReference type="RefSeq" id="WP_070971312.1">
    <property type="nucleotide sequence ID" value="NZ_CP017603.1"/>
</dbReference>
<keyword evidence="2" id="KW-0547">Nucleotide-binding</keyword>
<keyword evidence="1" id="KW-0813">Transport</keyword>
<gene>
    <name evidence="6" type="primary">macB_7</name>
    <name evidence="5" type="ORF">BJL90_18000</name>
    <name evidence="6" type="ORF">CLFO_25600</name>
</gene>
<reference evidence="5 7" key="1">
    <citation type="submission" date="2016-10" db="EMBL/GenBank/DDBJ databases">
        <title>Complete Genome Sequence of Acetogen Clostridium formicoaceticum ATCC 27076.</title>
        <authorList>
            <person name="Bao T."/>
            <person name="Cheng C."/>
            <person name="Zhao J."/>
            <person name="Yang S.-T."/>
            <person name="Wang J."/>
            <person name="Wang M."/>
        </authorList>
    </citation>
    <scope>NUCLEOTIDE SEQUENCE [LARGE SCALE GENOMIC DNA]</scope>
    <source>
        <strain evidence="5 7">ATCC 27076</strain>
    </source>
</reference>
<dbReference type="SMART" id="SM00382">
    <property type="entry name" value="AAA"/>
    <property type="match status" value="1"/>
</dbReference>
<dbReference type="InterPro" id="IPR027417">
    <property type="entry name" value="P-loop_NTPase"/>
</dbReference>
<reference evidence="6 8" key="2">
    <citation type="submission" date="2017-03" db="EMBL/GenBank/DDBJ databases">
        <title>Complete sequence of Clostridium formicaceticum DSM 92.</title>
        <authorList>
            <person name="Poehlein A."/>
            <person name="Karl M."/>
            <person name="Bengelsdorf F.R."/>
            <person name="Duerre P."/>
            <person name="Daniel R."/>
        </authorList>
    </citation>
    <scope>NUCLEOTIDE SEQUENCE [LARGE SCALE GENOMIC DNA]</scope>
    <source>
        <strain evidence="6 8">DSM 92</strain>
    </source>
</reference>
<protein>
    <submittedName>
        <fullName evidence="6">Macrolide export ATP-binding/permease protein MacB</fullName>
        <ecNumber evidence="6">3.6.3.-</ecNumber>
    </submittedName>
    <submittedName>
        <fullName evidence="5">Peptide ABC transporter ATP-binding protein</fullName>
    </submittedName>
</protein>
<dbReference type="GO" id="GO:0005886">
    <property type="term" value="C:plasma membrane"/>
    <property type="evidence" value="ECO:0007669"/>
    <property type="project" value="TreeGrafter"/>
</dbReference>
<evidence type="ECO:0000256" key="3">
    <source>
        <dbReference type="ARBA" id="ARBA00022840"/>
    </source>
</evidence>
<evidence type="ECO:0000259" key="4">
    <source>
        <dbReference type="PROSITE" id="PS50893"/>
    </source>
</evidence>
<dbReference type="KEGG" id="cfm:BJL90_18000"/>
<keyword evidence="6" id="KW-0378">Hydrolase</keyword>
<dbReference type="InterPro" id="IPR015854">
    <property type="entry name" value="ABC_transpr_LolD-like"/>
</dbReference>
<dbReference type="PROSITE" id="PS00211">
    <property type="entry name" value="ABC_TRANSPORTER_1"/>
    <property type="match status" value="1"/>
</dbReference>
<evidence type="ECO:0000313" key="7">
    <source>
        <dbReference type="Proteomes" id="UP000177894"/>
    </source>
</evidence>
<dbReference type="CDD" id="cd03255">
    <property type="entry name" value="ABC_MJ0796_LolCDE_FtsE"/>
    <property type="match status" value="1"/>
</dbReference>
<dbReference type="InterPro" id="IPR003439">
    <property type="entry name" value="ABC_transporter-like_ATP-bd"/>
</dbReference>
<sequence>MTMIELKDIDKYYGHGQSKVYALKGISLSIEEGEMVSIVGKSGSGKSSLLNIIGGLDTPDVGEYSFKGNKINGLNPNALAEFRGNNIGFIVQHFALIDDMTVFDNIALPLRYNRISDRKLKETVEYLLDQMELSDKANSYPSQLSGGQCQRVAIARGLACNPSVLLADEPTGSLDEKTGLHILKIFKELNNKGITIIIVTHDDSIADSCKRVIRLSDGMIISD</sequence>
<dbReference type="PROSITE" id="PS50893">
    <property type="entry name" value="ABC_TRANSPORTER_2"/>
    <property type="match status" value="1"/>
</dbReference>
<dbReference type="Proteomes" id="UP000177894">
    <property type="component" value="Chromosome"/>
</dbReference>
<dbReference type="GO" id="GO:0016887">
    <property type="term" value="F:ATP hydrolysis activity"/>
    <property type="evidence" value="ECO:0007669"/>
    <property type="project" value="InterPro"/>
</dbReference>
<dbReference type="EMBL" id="CP017603">
    <property type="protein sequence ID" value="AOY77581.1"/>
    <property type="molecule type" value="Genomic_DNA"/>
</dbReference>
<keyword evidence="3 6" id="KW-0067">ATP-binding</keyword>
<dbReference type="InterPro" id="IPR017911">
    <property type="entry name" value="MacB-like_ATP-bd"/>
</dbReference>
<proteinExistence type="predicted"/>
<keyword evidence="7" id="KW-1185">Reference proteome</keyword>
<evidence type="ECO:0000313" key="8">
    <source>
        <dbReference type="Proteomes" id="UP000192478"/>
    </source>
</evidence>
<accession>A0AAC9RJC9</accession>
<dbReference type="GO" id="GO:0005524">
    <property type="term" value="F:ATP binding"/>
    <property type="evidence" value="ECO:0007669"/>
    <property type="project" value="UniProtKB-KW"/>
</dbReference>
<dbReference type="EC" id="3.6.3.-" evidence="6"/>
<dbReference type="InterPro" id="IPR017871">
    <property type="entry name" value="ABC_transporter-like_CS"/>
</dbReference>
<name>A0AAC9RJC9_9CLOT</name>
<dbReference type="GO" id="GO:0098796">
    <property type="term" value="C:membrane protein complex"/>
    <property type="evidence" value="ECO:0007669"/>
    <property type="project" value="UniProtKB-ARBA"/>
</dbReference>
<dbReference type="SUPFAM" id="SSF52540">
    <property type="entry name" value="P-loop containing nucleoside triphosphate hydrolases"/>
    <property type="match status" value="1"/>
</dbReference>
<dbReference type="Proteomes" id="UP000192478">
    <property type="component" value="Chromosome"/>
</dbReference>
<evidence type="ECO:0000256" key="1">
    <source>
        <dbReference type="ARBA" id="ARBA00022448"/>
    </source>
</evidence>
<dbReference type="PANTHER" id="PTHR24220">
    <property type="entry name" value="IMPORT ATP-BINDING PROTEIN"/>
    <property type="match status" value="1"/>
</dbReference>